<reference evidence="1" key="1">
    <citation type="submission" date="2021-05" db="EMBL/GenBank/DDBJ databases">
        <authorList>
            <person name="Scholz U."/>
            <person name="Mascher M."/>
            <person name="Fiebig A."/>
        </authorList>
    </citation>
    <scope>NUCLEOTIDE SEQUENCE [LARGE SCALE GENOMIC DNA]</scope>
</reference>
<keyword evidence="2" id="KW-1185">Reference proteome</keyword>
<name>A0ACD5YH97_AVESA</name>
<proteinExistence type="predicted"/>
<organism evidence="1 2">
    <name type="scientific">Avena sativa</name>
    <name type="common">Oat</name>
    <dbReference type="NCBI Taxonomy" id="4498"/>
    <lineage>
        <taxon>Eukaryota</taxon>
        <taxon>Viridiplantae</taxon>
        <taxon>Streptophyta</taxon>
        <taxon>Embryophyta</taxon>
        <taxon>Tracheophyta</taxon>
        <taxon>Spermatophyta</taxon>
        <taxon>Magnoliopsida</taxon>
        <taxon>Liliopsida</taxon>
        <taxon>Poales</taxon>
        <taxon>Poaceae</taxon>
        <taxon>BOP clade</taxon>
        <taxon>Pooideae</taxon>
        <taxon>Poodae</taxon>
        <taxon>Poeae</taxon>
        <taxon>Poeae Chloroplast Group 1 (Aveneae type)</taxon>
        <taxon>Aveninae</taxon>
        <taxon>Avena</taxon>
    </lineage>
</organism>
<accession>A0ACD5YH97</accession>
<protein>
    <submittedName>
        <fullName evidence="1">Uncharacterized protein</fullName>
    </submittedName>
</protein>
<dbReference type="Proteomes" id="UP001732700">
    <property type="component" value="Chromosome 5D"/>
</dbReference>
<evidence type="ECO:0000313" key="1">
    <source>
        <dbReference type="EnsemblPlants" id="AVESA.00010b.r2.5DG0969110.3.CDS"/>
    </source>
</evidence>
<reference evidence="1" key="2">
    <citation type="submission" date="2025-09" db="UniProtKB">
        <authorList>
            <consortium name="EnsemblPlants"/>
        </authorList>
    </citation>
    <scope>IDENTIFICATION</scope>
</reference>
<dbReference type="EnsemblPlants" id="AVESA.00010b.r2.5DG0969110.3">
    <property type="protein sequence ID" value="AVESA.00010b.r2.5DG0969110.3.CDS"/>
    <property type="gene ID" value="AVESA.00010b.r2.5DG0969110"/>
</dbReference>
<evidence type="ECO:0000313" key="2">
    <source>
        <dbReference type="Proteomes" id="UP001732700"/>
    </source>
</evidence>
<sequence length="1756" mass="199804">MATAVAVVDRLLRRLASDARRSQLPSDIDQHVARVRRTLSRLRDVLVSVERYFWVRTEVQDWMTMINQIVHDMENLLDEFEDQNDIEPQRSGCITKATSLCSPCPIFLYSTRVNRMKTIRNRLDLLVRNSVVFGMMQQQPRCYREQTDIQEESYRVAIVGRDGDKTKIKELILQNDAETLSIIPIVGLVGLGKTTLARLIFYDQGEEWNLDLRIWIDLNGTFDLRKIAADIISQANERKEEGPSVVNSSFEIHENLQLLKNRLQETLHGKRCLIVLDGLCSTDKRQLDELKEMLRCTNMWIKVLVTTYSEITAELMHTFRPYKLLPLSEDDCWTIFSENAFEGGSGVNARLQIIGKHIAKRCDGVPALAHFLGSIVHNKVMCVWLAARDEPLWKLEETFSRKAKVFFSLTQIYYDMPSALKLCFLYLSIFPKGSVIDKEKLIRQWIALDMVGSKHETLPPYVHGEMYIQDLLSIHFLQVTKKYSAIGMENRTTPTTLCMHNFVHDFARHLACNDIIILDDREMNGNAKNLSFHYALLTYYKGQSTLSSSLLSKTRALHFLNTEPIKLHEEAFELLKHLRVLNLSKSCIGKIPASIGHLKYLRYLDISGLKVQTLPSSMSTLIDLEALDLSNTSLKELPSFIGSLEKLKYLNLQGCHIVQNLPSTLGHLQTLEHLRLSCCYDVSELSESLCNLDDLRFFDLSSCTEIPQLPPSFGNLMNLEDLNLSSCLNLKQLPESFGNLYFLRFLNMSNCYELKQLPESLCNLLKLEVLMLRRCRRLQNLPSSFGDIQNLRILDLIGCEALNVIIGMLPTNLEYLNLQQCLKLPTSPNCFNNLTRLKFLNLSQCRPTIDCLESLGYLFNLEYLNLSQNLLAIPVPILRLHKLHTLDLTGCAFEHPSHSVSQMFLDIIHQMAGLKFLLTKDPMIVACLPPYIRCSVGIDENWHITTDELVIPDLTRGSRGLSIAESANLQNRPELRFLKLEWANTSHPDVHGVVEDLDEEVLEKLQPHWSLEHFELAGYSGFAWPTWMMNNMVNLLPNLVSLHLFFLGNCKHLPLLGQLINLRHLHIKDMPNLVNLEMGLSGGPRPFKKLTHLKLEILLNLEELPILSTTDNGNEQFMFPALEELSVLFCPNLMFKPSLPKCVKYVIKNSNLILSCGEPLGPLSSPSPVNIMVTGCRISSSWLDWLESLKTIEKIVIDTCVGDDGEAINYLMLHEIKCTQESSSSKIPNETTNQSSSGTKILHELTNQDGSFKNTGHVMDSSGWQTFGESSLQSSQKKQATTGLGTSIIRKIFPRFNTTWGQSAEPITSSAVSMASMETPPISHQLSRSKMSAQIPGVCSLNLSLKQVQKATQKFSHSLRLSYGEFWTVYKGILPDNQTIVVRRAAQGYAQIAKVDTQVQLLSAINHWSLVKFLCFIDKANEFIMISEYVLNGSLREHLHGRLSLLICSPFHWKKSQYLHISFNLSAGPHQKFLDFNQRILIAIDVAIALIYLHYSAAGEALICYNLKPSKILLTESYRAKLNAYEFSRSGTIDRVTGTPGYVDLEYARTSELTDKSDVYSFGVILLEIISSRGPREWGRWLSNDPSCEPQRHHGFMARILKKSKGGHIRELLDDRLVDHVDENILRDWLRLASSCTAFKEEDRPRIEEVGEELWKIWKRHRKRIGEPYTYERSWAEFVKEQGIPMGKAVDVESIDESSGYAERPAQGMVAKHLDLRDVSNQQFESTQDDICYASPIHSDITLSPDPGFSFDPGYY</sequence>